<dbReference type="Proteomes" id="UP000321089">
    <property type="component" value="Unassembled WGS sequence"/>
</dbReference>
<organism evidence="2 3">
    <name type="scientific">Clostridium butyricum</name>
    <dbReference type="NCBI Taxonomy" id="1492"/>
    <lineage>
        <taxon>Bacteria</taxon>
        <taxon>Bacillati</taxon>
        <taxon>Bacillota</taxon>
        <taxon>Clostridia</taxon>
        <taxon>Eubacteriales</taxon>
        <taxon>Clostridiaceae</taxon>
        <taxon>Clostridium</taxon>
    </lineage>
</organism>
<keyword evidence="2" id="KW-0378">Hydrolase</keyword>
<dbReference type="GO" id="GO:0016791">
    <property type="term" value="F:phosphatase activity"/>
    <property type="evidence" value="ECO:0007669"/>
    <property type="project" value="UniProtKB-ARBA"/>
</dbReference>
<dbReference type="SUPFAM" id="SSF56784">
    <property type="entry name" value="HAD-like"/>
    <property type="match status" value="1"/>
</dbReference>
<dbReference type="SFLD" id="SFLDG01140">
    <property type="entry name" value="C2.B:_Phosphomannomutase_and_P"/>
    <property type="match status" value="1"/>
</dbReference>
<evidence type="ECO:0000313" key="2">
    <source>
        <dbReference type="EMBL" id="PPV12972.1"/>
    </source>
</evidence>
<reference evidence="2 3" key="1">
    <citation type="submission" date="2016-01" db="EMBL/GenBank/DDBJ databases">
        <title>Characterization of the Clostridium difficile lineages that are prevalent in Hong Kong and China.</title>
        <authorList>
            <person name="Kwok J.S.-L."/>
            <person name="Lam W.-Y."/>
            <person name="Ip M."/>
            <person name="Chan T.-F."/>
            <person name="Hawkey P.M."/>
            <person name="Tsui S.K.-W."/>
        </authorList>
    </citation>
    <scope>NUCLEOTIDE SEQUENCE [LARGE SCALE GENOMIC DNA]</scope>
    <source>
        <strain evidence="2 3">300064</strain>
    </source>
</reference>
<dbReference type="Gene3D" id="3.40.50.1000">
    <property type="entry name" value="HAD superfamily/HAD-like"/>
    <property type="match status" value="1"/>
</dbReference>
<evidence type="ECO:0000313" key="3">
    <source>
        <dbReference type="Proteomes" id="UP000238081"/>
    </source>
</evidence>
<proteinExistence type="predicted"/>
<dbReference type="Gene3D" id="3.30.1240.10">
    <property type="match status" value="1"/>
</dbReference>
<dbReference type="NCBIfam" id="TIGR01484">
    <property type="entry name" value="HAD-SF-IIB"/>
    <property type="match status" value="1"/>
</dbReference>
<protein>
    <submittedName>
        <fullName evidence="2">Hydrolase</fullName>
    </submittedName>
</protein>
<dbReference type="GO" id="GO:0005829">
    <property type="term" value="C:cytosol"/>
    <property type="evidence" value="ECO:0007669"/>
    <property type="project" value="TreeGrafter"/>
</dbReference>
<dbReference type="EMBL" id="BKBC01000074">
    <property type="protein sequence ID" value="GEQ23055.1"/>
    <property type="molecule type" value="Genomic_DNA"/>
</dbReference>
<sequence>MTKSIIFFDIDGTLLSETTHIVPESTKLALKKAKDNGHLLFINTGRASSNIDSYIKDFEFDGYVCGCGTYIEFKNKELFSKTLDNAFSKELVKNIRECKLDGIIESKTATYYDDFIYGPEVKEIKEHHVLKEGQVIKTFDDEDIDCDKFVVWYNDESDFDKFHNIYKNDFDFIHRDVNFYEIVPKGFSKASGIEFLINELNIPFENTYAIGDSTNDLPMLKYVKNSIAMGNSNPLLFDLVSYVTTDIEEDGIYKALKHYSLI</sequence>
<evidence type="ECO:0000313" key="4">
    <source>
        <dbReference type="Proteomes" id="UP000321089"/>
    </source>
</evidence>
<dbReference type="InterPro" id="IPR023214">
    <property type="entry name" value="HAD_sf"/>
</dbReference>
<dbReference type="Proteomes" id="UP000238081">
    <property type="component" value="Unassembled WGS sequence"/>
</dbReference>
<dbReference type="NCBIfam" id="TIGR00099">
    <property type="entry name" value="Cof-subfamily"/>
    <property type="match status" value="1"/>
</dbReference>
<dbReference type="Pfam" id="PF08282">
    <property type="entry name" value="Hydrolase_3"/>
    <property type="match status" value="1"/>
</dbReference>
<reference evidence="1 4" key="2">
    <citation type="submission" date="2019-07" db="EMBL/GenBank/DDBJ databases">
        <title>Whole genome shotgun sequence of Clostridium butyricum NBRC 3858.</title>
        <authorList>
            <person name="Hosoyama A."/>
            <person name="Uohara A."/>
            <person name="Ohji S."/>
            <person name="Ichikawa N."/>
        </authorList>
    </citation>
    <scope>NUCLEOTIDE SEQUENCE [LARGE SCALE GENOMIC DNA]</scope>
    <source>
        <strain evidence="1 4">NBRC 3858</strain>
    </source>
</reference>
<dbReference type="PROSITE" id="PS01229">
    <property type="entry name" value="COF_2"/>
    <property type="match status" value="1"/>
</dbReference>
<accession>A0A2S7F7J4</accession>
<dbReference type="PANTHER" id="PTHR10000:SF25">
    <property type="entry name" value="PHOSPHATASE YKRA-RELATED"/>
    <property type="match status" value="1"/>
</dbReference>
<evidence type="ECO:0000313" key="1">
    <source>
        <dbReference type="EMBL" id="GEQ23055.1"/>
    </source>
</evidence>
<name>A0A2S7F7J4_CLOBU</name>
<dbReference type="PANTHER" id="PTHR10000">
    <property type="entry name" value="PHOSPHOSERINE PHOSPHATASE"/>
    <property type="match status" value="1"/>
</dbReference>
<dbReference type="InterPro" id="IPR006379">
    <property type="entry name" value="HAD-SF_hydro_IIB"/>
</dbReference>
<dbReference type="EMBL" id="LRDH01000129">
    <property type="protein sequence ID" value="PPV12972.1"/>
    <property type="molecule type" value="Genomic_DNA"/>
</dbReference>
<dbReference type="PROSITE" id="PS01228">
    <property type="entry name" value="COF_1"/>
    <property type="match status" value="1"/>
</dbReference>
<dbReference type="SFLD" id="SFLDS00003">
    <property type="entry name" value="Haloacid_Dehalogenase"/>
    <property type="match status" value="1"/>
</dbReference>
<gene>
    <name evidence="2" type="ORF">AWN73_04230</name>
    <name evidence="1" type="ORF">CBU02nite_35610</name>
</gene>
<dbReference type="AlphaFoldDB" id="A0A2S7F7J4"/>
<dbReference type="InterPro" id="IPR036412">
    <property type="entry name" value="HAD-like_sf"/>
</dbReference>
<dbReference type="RefSeq" id="WP_027636054.1">
    <property type="nucleotide sequence ID" value="NZ_BKBC01000074.1"/>
</dbReference>
<comment type="caution">
    <text evidence="2">The sequence shown here is derived from an EMBL/GenBank/DDBJ whole genome shotgun (WGS) entry which is preliminary data.</text>
</comment>
<dbReference type="InterPro" id="IPR000150">
    <property type="entry name" value="Cof"/>
</dbReference>
<dbReference type="GO" id="GO:0000287">
    <property type="term" value="F:magnesium ion binding"/>
    <property type="evidence" value="ECO:0007669"/>
    <property type="project" value="TreeGrafter"/>
</dbReference>